<feature type="compositionally biased region" description="Basic and acidic residues" evidence="1">
    <location>
        <begin position="113"/>
        <end position="126"/>
    </location>
</feature>
<dbReference type="EMBL" id="CP075371">
    <property type="protein sequence ID" value="QVT79561.1"/>
    <property type="molecule type" value="Genomic_DNA"/>
</dbReference>
<name>A0ABX8EIX3_9ACTN</name>
<dbReference type="Pfam" id="PF12728">
    <property type="entry name" value="HTH_17"/>
    <property type="match status" value="1"/>
</dbReference>
<sequence>MILGQDGPAVAISARTAAWLERYAGLSALRVRVRGTDPLISEQLQEIRVVAMSWRGSACGTEGATSPEPATSSEWLSTTEAADLLGIGPRAVVKAIARGSIPAKRVGNRHRVSREDVEHYRSARAA</sequence>
<reference evidence="3 4" key="1">
    <citation type="submission" date="2021-05" db="EMBL/GenBank/DDBJ databases">
        <title>Complete genome of Nocardioides aquaticus KCTC 9944T isolated from meromictic and hypersaline Ekho Lake, Antarctica.</title>
        <authorList>
            <person name="Hwang K."/>
            <person name="Kim K.M."/>
            <person name="Choe H."/>
        </authorList>
    </citation>
    <scope>NUCLEOTIDE SEQUENCE [LARGE SCALE GENOMIC DNA]</scope>
    <source>
        <strain evidence="3 4">KCTC 9944</strain>
    </source>
</reference>
<dbReference type="SUPFAM" id="SSF46955">
    <property type="entry name" value="Putative DNA-binding domain"/>
    <property type="match status" value="1"/>
</dbReference>
<feature type="region of interest" description="Disordered" evidence="1">
    <location>
        <begin position="105"/>
        <end position="126"/>
    </location>
</feature>
<dbReference type="RefSeq" id="WP_214058993.1">
    <property type="nucleotide sequence ID" value="NZ_BAAAHS010000210.1"/>
</dbReference>
<proteinExistence type="predicted"/>
<dbReference type="InterPro" id="IPR041657">
    <property type="entry name" value="HTH_17"/>
</dbReference>
<feature type="domain" description="Helix-turn-helix" evidence="2">
    <location>
        <begin position="75"/>
        <end position="123"/>
    </location>
</feature>
<organism evidence="3 4">
    <name type="scientific">Nocardioides aquaticus</name>
    <dbReference type="NCBI Taxonomy" id="160826"/>
    <lineage>
        <taxon>Bacteria</taxon>
        <taxon>Bacillati</taxon>
        <taxon>Actinomycetota</taxon>
        <taxon>Actinomycetes</taxon>
        <taxon>Propionibacteriales</taxon>
        <taxon>Nocardioidaceae</taxon>
        <taxon>Nocardioides</taxon>
    </lineage>
</organism>
<protein>
    <recommendedName>
        <fullName evidence="2">Helix-turn-helix domain-containing protein</fullName>
    </recommendedName>
</protein>
<gene>
    <name evidence="3" type="ORF">ENKNEFLB_01944</name>
</gene>
<dbReference type="NCBIfam" id="TIGR01764">
    <property type="entry name" value="excise"/>
    <property type="match status" value="1"/>
</dbReference>
<evidence type="ECO:0000313" key="4">
    <source>
        <dbReference type="Proteomes" id="UP000679307"/>
    </source>
</evidence>
<keyword evidence="4" id="KW-1185">Reference proteome</keyword>
<accession>A0ABX8EIX3</accession>
<dbReference type="InterPro" id="IPR009061">
    <property type="entry name" value="DNA-bd_dom_put_sf"/>
</dbReference>
<evidence type="ECO:0000256" key="1">
    <source>
        <dbReference type="SAM" id="MobiDB-lite"/>
    </source>
</evidence>
<evidence type="ECO:0000313" key="3">
    <source>
        <dbReference type="EMBL" id="QVT79561.1"/>
    </source>
</evidence>
<dbReference type="InterPro" id="IPR010093">
    <property type="entry name" value="SinI_DNA-bd"/>
</dbReference>
<dbReference type="Proteomes" id="UP000679307">
    <property type="component" value="Chromosome"/>
</dbReference>
<evidence type="ECO:0000259" key="2">
    <source>
        <dbReference type="Pfam" id="PF12728"/>
    </source>
</evidence>